<dbReference type="InterPro" id="IPR051708">
    <property type="entry name" value="Plant_Aspart_Prot_A1"/>
</dbReference>
<evidence type="ECO:0000313" key="9">
    <source>
        <dbReference type="EMBL" id="KAH7436513.1"/>
    </source>
</evidence>
<dbReference type="InterPro" id="IPR001461">
    <property type="entry name" value="Aspartic_peptidase_A1"/>
</dbReference>
<dbReference type="InterPro" id="IPR032799">
    <property type="entry name" value="TAXi_C"/>
</dbReference>
<dbReference type="AlphaFoldDB" id="A0A8T2URU7"/>
<evidence type="ECO:0000256" key="1">
    <source>
        <dbReference type="ARBA" id="ARBA00007447"/>
    </source>
</evidence>
<dbReference type="SUPFAM" id="SSF50630">
    <property type="entry name" value="Acid proteases"/>
    <property type="match status" value="1"/>
</dbReference>
<dbReference type="InterPro" id="IPR034161">
    <property type="entry name" value="Pepsin-like_plant"/>
</dbReference>
<dbReference type="GO" id="GO:0006508">
    <property type="term" value="P:proteolysis"/>
    <property type="evidence" value="ECO:0007669"/>
    <property type="project" value="UniProtKB-KW"/>
</dbReference>
<evidence type="ECO:0000259" key="8">
    <source>
        <dbReference type="PROSITE" id="PS51767"/>
    </source>
</evidence>
<evidence type="ECO:0000256" key="5">
    <source>
        <dbReference type="ARBA" id="ARBA00023180"/>
    </source>
</evidence>
<name>A0A8T2URU7_CERRI</name>
<dbReference type="PROSITE" id="PS51767">
    <property type="entry name" value="PEPTIDASE_A1"/>
    <property type="match status" value="1"/>
</dbReference>
<keyword evidence="3" id="KW-0064">Aspartyl protease</keyword>
<keyword evidence="5" id="KW-0325">Glycoprotein</keyword>
<evidence type="ECO:0000256" key="4">
    <source>
        <dbReference type="ARBA" id="ARBA00022801"/>
    </source>
</evidence>
<organism evidence="9 10">
    <name type="scientific">Ceratopteris richardii</name>
    <name type="common">Triangle waterfern</name>
    <dbReference type="NCBI Taxonomy" id="49495"/>
    <lineage>
        <taxon>Eukaryota</taxon>
        <taxon>Viridiplantae</taxon>
        <taxon>Streptophyta</taxon>
        <taxon>Embryophyta</taxon>
        <taxon>Tracheophyta</taxon>
        <taxon>Polypodiopsida</taxon>
        <taxon>Polypodiidae</taxon>
        <taxon>Polypodiales</taxon>
        <taxon>Pteridineae</taxon>
        <taxon>Pteridaceae</taxon>
        <taxon>Parkerioideae</taxon>
        <taxon>Ceratopteris</taxon>
    </lineage>
</organism>
<evidence type="ECO:0000256" key="7">
    <source>
        <dbReference type="SAM" id="Phobius"/>
    </source>
</evidence>
<accession>A0A8T2URU7</accession>
<dbReference type="Pfam" id="PF14541">
    <property type="entry name" value="TAXi_C"/>
    <property type="match status" value="1"/>
</dbReference>
<dbReference type="Pfam" id="PF14543">
    <property type="entry name" value="TAXi_N"/>
    <property type="match status" value="1"/>
</dbReference>
<dbReference type="OrthoDB" id="2747330at2759"/>
<comment type="caution">
    <text evidence="9">The sequence shown here is derived from an EMBL/GenBank/DDBJ whole genome shotgun (WGS) entry which is preliminary data.</text>
</comment>
<keyword evidence="7" id="KW-0472">Membrane</keyword>
<keyword evidence="10" id="KW-1185">Reference proteome</keyword>
<reference evidence="9" key="1">
    <citation type="submission" date="2021-08" db="EMBL/GenBank/DDBJ databases">
        <title>WGS assembly of Ceratopteris richardii.</title>
        <authorList>
            <person name="Marchant D.B."/>
            <person name="Chen G."/>
            <person name="Jenkins J."/>
            <person name="Shu S."/>
            <person name="Leebens-Mack J."/>
            <person name="Grimwood J."/>
            <person name="Schmutz J."/>
            <person name="Soltis P."/>
            <person name="Soltis D."/>
            <person name="Chen Z.-H."/>
        </authorList>
    </citation>
    <scope>NUCLEOTIDE SEQUENCE</scope>
    <source>
        <strain evidence="9">Whitten #5841</strain>
        <tissue evidence="9">Leaf</tissue>
    </source>
</reference>
<dbReference type="Gene3D" id="2.40.70.10">
    <property type="entry name" value="Acid Proteases"/>
    <property type="match status" value="2"/>
</dbReference>
<evidence type="ECO:0000256" key="3">
    <source>
        <dbReference type="ARBA" id="ARBA00022750"/>
    </source>
</evidence>
<protein>
    <recommendedName>
        <fullName evidence="8">Peptidase A1 domain-containing protein</fullName>
    </recommendedName>
</protein>
<keyword evidence="7" id="KW-1133">Transmembrane helix</keyword>
<dbReference type="Proteomes" id="UP000825935">
    <property type="component" value="Chromosome 5"/>
</dbReference>
<evidence type="ECO:0000256" key="6">
    <source>
        <dbReference type="PIRSR" id="PIRSR601461-1"/>
    </source>
</evidence>
<dbReference type="PRINTS" id="PR00792">
    <property type="entry name" value="PEPSIN"/>
</dbReference>
<gene>
    <name evidence="9" type="ORF">KP509_05G023500</name>
</gene>
<dbReference type="InterPro" id="IPR021109">
    <property type="entry name" value="Peptidase_aspartic_dom_sf"/>
</dbReference>
<sequence>MRDKANYFRHRRVTASRVYILCMALCVYSLVGCRSNGEAITIPVFHSGWAGPLPASAADAFTFPMHGERLFMEQPVAGRNCGDGRDVPAPLPNPMPSRSWAPPKWKAQGMSIPSATGGAARFPVVTLDEALGEYFAVMEIGTPSQKAAVAIDTGSQLMWIQCEPCLQCGHQSSHYPVFKPKRSTSYGAVQCDECRGDESVATACTKAEGNRPPLDEPNKCVYFVSYGDKSSSTGLVSTETVSIGGTQQENIVFGCGLVTSGLVSSLNASGLLGLDRGRLSLVTQLGMKAFSYCLPNRVKNVHASGYLTFGALSPAIRSSSELQYTPLLQNQASRFLSQFYYLNVTGISVDGRRLSIPSSAFELLPNGQGGTVIDSGTSITRFVHVAYASLSHAVDKFMDPSLKRIALEDVSPSACYQVPLNEEEFPQAPKVTIHLEDRVDIHLQSHHVLAYMGSDSSSRYYCLAFMDSGNGSNAKNFFGNYQQQDFLVEYDLENSRIGFAPLECNSSKSLRPYYTLIIWLMFLIRFNIGSS</sequence>
<keyword evidence="2" id="KW-0645">Protease</keyword>
<feature type="transmembrane region" description="Helical" evidence="7">
    <location>
        <begin position="12"/>
        <end position="31"/>
    </location>
</feature>
<comment type="similarity">
    <text evidence="1">Belongs to the peptidase A1 family.</text>
</comment>
<dbReference type="CDD" id="cd05476">
    <property type="entry name" value="pepsin_A_like_plant"/>
    <property type="match status" value="1"/>
</dbReference>
<proteinExistence type="inferred from homology"/>
<dbReference type="InterPro" id="IPR032861">
    <property type="entry name" value="TAXi_N"/>
</dbReference>
<feature type="active site" evidence="6">
    <location>
        <position position="152"/>
    </location>
</feature>
<evidence type="ECO:0000256" key="2">
    <source>
        <dbReference type="ARBA" id="ARBA00022670"/>
    </source>
</evidence>
<dbReference type="InterPro" id="IPR033121">
    <property type="entry name" value="PEPTIDASE_A1"/>
</dbReference>
<evidence type="ECO:0000313" key="10">
    <source>
        <dbReference type="Proteomes" id="UP000825935"/>
    </source>
</evidence>
<keyword evidence="4" id="KW-0378">Hydrolase</keyword>
<dbReference type="GO" id="GO:0004190">
    <property type="term" value="F:aspartic-type endopeptidase activity"/>
    <property type="evidence" value="ECO:0007669"/>
    <property type="project" value="UniProtKB-KW"/>
</dbReference>
<dbReference type="PROSITE" id="PS51257">
    <property type="entry name" value="PROKAR_LIPOPROTEIN"/>
    <property type="match status" value="1"/>
</dbReference>
<dbReference type="PANTHER" id="PTHR47967">
    <property type="entry name" value="OS07G0603500 PROTEIN-RELATED"/>
    <property type="match status" value="1"/>
</dbReference>
<feature type="domain" description="Peptidase A1" evidence="8">
    <location>
        <begin position="134"/>
        <end position="500"/>
    </location>
</feature>
<dbReference type="EMBL" id="CM035410">
    <property type="protein sequence ID" value="KAH7436513.1"/>
    <property type="molecule type" value="Genomic_DNA"/>
</dbReference>
<feature type="active site" evidence="6">
    <location>
        <position position="374"/>
    </location>
</feature>
<keyword evidence="7" id="KW-0812">Transmembrane</keyword>